<dbReference type="InterPro" id="IPR001034">
    <property type="entry name" value="DeoR_HTH"/>
</dbReference>
<proteinExistence type="predicted"/>
<dbReference type="EMBL" id="MHOR01000025">
    <property type="protein sequence ID" value="OGZ66800.1"/>
    <property type="molecule type" value="Genomic_DNA"/>
</dbReference>
<dbReference type="InterPro" id="IPR036390">
    <property type="entry name" value="WH_DNA-bd_sf"/>
</dbReference>
<keyword evidence="4" id="KW-0804">Transcription</keyword>
<evidence type="ECO:0000313" key="8">
    <source>
        <dbReference type="Proteomes" id="UP000178380"/>
    </source>
</evidence>
<dbReference type="PANTHER" id="PTHR34824">
    <property type="entry name" value="HEAT-INDUCIBLE TRANSCRIPTION REPRESSOR HRCA"/>
    <property type="match status" value="1"/>
</dbReference>
<dbReference type="InterPro" id="IPR002571">
    <property type="entry name" value="HrcA"/>
</dbReference>
<comment type="caution">
    <text evidence="7">The sequence shown here is derived from an EMBL/GenBank/DDBJ whole genome shotgun (WGS) entry which is preliminary data.</text>
</comment>
<evidence type="ECO:0000313" key="7">
    <source>
        <dbReference type="EMBL" id="OGZ66800.1"/>
    </source>
</evidence>
<dbReference type="GO" id="GO:0003700">
    <property type="term" value="F:DNA-binding transcription factor activity"/>
    <property type="evidence" value="ECO:0007669"/>
    <property type="project" value="InterPro"/>
</dbReference>
<dbReference type="Gene3D" id="1.10.10.10">
    <property type="entry name" value="Winged helix-like DNA-binding domain superfamily/Winged helix DNA-binding domain"/>
    <property type="match status" value="1"/>
</dbReference>
<sequence length="165" mass="18992">MSLTERQEKILNSLIIEYIDLAEPISSKLLNKKSSLGVSPATIRNELQKLTQQGYIIQPHTSAGRIPTQKAYRYFIEIKFSSSLEEFPNFIEKEIELARQKIENELELAQELIKSLTDISITLSYRKIQDKNSVFEILKIIGPSRTTYDKNISLINELIEGLENF</sequence>
<dbReference type="PANTHER" id="PTHR34824:SF1">
    <property type="entry name" value="HEAT-INDUCIBLE TRANSCRIPTION REPRESSOR HRCA"/>
    <property type="match status" value="1"/>
</dbReference>
<evidence type="ECO:0000256" key="2">
    <source>
        <dbReference type="ARBA" id="ARBA00023015"/>
    </source>
</evidence>
<evidence type="ECO:0000256" key="5">
    <source>
        <dbReference type="SAM" id="Coils"/>
    </source>
</evidence>
<accession>A0A1G2HX63</accession>
<dbReference type="STRING" id="1802205.A3C58_00895"/>
<dbReference type="InterPro" id="IPR036388">
    <property type="entry name" value="WH-like_DNA-bd_sf"/>
</dbReference>
<keyword evidence="2" id="KW-0805">Transcription regulation</keyword>
<gene>
    <name evidence="7" type="ORF">A3C58_00895</name>
</gene>
<dbReference type="Proteomes" id="UP000178380">
    <property type="component" value="Unassembled WGS sequence"/>
</dbReference>
<feature type="domain" description="HTH deoR-type" evidence="6">
    <location>
        <begin position="35"/>
        <end position="64"/>
    </location>
</feature>
<keyword evidence="5" id="KW-0175">Coiled coil</keyword>
<evidence type="ECO:0000259" key="6">
    <source>
        <dbReference type="Pfam" id="PF08220"/>
    </source>
</evidence>
<dbReference type="GO" id="GO:0045892">
    <property type="term" value="P:negative regulation of DNA-templated transcription"/>
    <property type="evidence" value="ECO:0007669"/>
    <property type="project" value="TreeGrafter"/>
</dbReference>
<evidence type="ECO:0000256" key="3">
    <source>
        <dbReference type="ARBA" id="ARBA00023016"/>
    </source>
</evidence>
<feature type="coiled-coil region" evidence="5">
    <location>
        <begin position="92"/>
        <end position="119"/>
    </location>
</feature>
<protein>
    <recommendedName>
        <fullName evidence="6">HTH deoR-type domain-containing protein</fullName>
    </recommendedName>
</protein>
<organism evidence="7 8">
    <name type="scientific">Candidatus Staskawiczbacteria bacterium RIFCSPHIGHO2_02_FULL_34_10</name>
    <dbReference type="NCBI Taxonomy" id="1802205"/>
    <lineage>
        <taxon>Bacteria</taxon>
        <taxon>Candidatus Staskawicziibacteriota</taxon>
    </lineage>
</organism>
<dbReference type="AlphaFoldDB" id="A0A1G2HX63"/>
<keyword evidence="3" id="KW-0346">Stress response</keyword>
<evidence type="ECO:0000256" key="4">
    <source>
        <dbReference type="ARBA" id="ARBA00023163"/>
    </source>
</evidence>
<reference evidence="7 8" key="1">
    <citation type="journal article" date="2016" name="Nat. Commun.">
        <title>Thousands of microbial genomes shed light on interconnected biogeochemical processes in an aquifer system.</title>
        <authorList>
            <person name="Anantharaman K."/>
            <person name="Brown C.T."/>
            <person name="Hug L.A."/>
            <person name="Sharon I."/>
            <person name="Castelle C.J."/>
            <person name="Probst A.J."/>
            <person name="Thomas B.C."/>
            <person name="Singh A."/>
            <person name="Wilkins M.J."/>
            <person name="Karaoz U."/>
            <person name="Brodie E.L."/>
            <person name="Williams K.H."/>
            <person name="Hubbard S.S."/>
            <person name="Banfield J.F."/>
        </authorList>
    </citation>
    <scope>NUCLEOTIDE SEQUENCE [LARGE SCALE GENOMIC DNA]</scope>
</reference>
<dbReference type="Pfam" id="PF08220">
    <property type="entry name" value="HTH_DeoR"/>
    <property type="match status" value="1"/>
</dbReference>
<evidence type="ECO:0000256" key="1">
    <source>
        <dbReference type="ARBA" id="ARBA00022491"/>
    </source>
</evidence>
<keyword evidence="1" id="KW-0678">Repressor</keyword>
<name>A0A1G2HX63_9BACT</name>
<dbReference type="GO" id="GO:0003677">
    <property type="term" value="F:DNA binding"/>
    <property type="evidence" value="ECO:0007669"/>
    <property type="project" value="InterPro"/>
</dbReference>
<dbReference type="SUPFAM" id="SSF46785">
    <property type="entry name" value="Winged helix' DNA-binding domain"/>
    <property type="match status" value="1"/>
</dbReference>